<sequence length="143" mass="16060">MDQKWALFSFQGRMRRRDYWLYSIPVLLVSLPVFLYSTPENAGNPMLNILSIVVLVFVFWASAALNVKRLHDRNKSAWWIILTFLPLIGPIFVIVELGILDGTPGPNQFGADPKGRGEPPSAPGPRSDNESKDNGKETMTIDM</sequence>
<dbReference type="AlphaFoldDB" id="A0A2T3NC31"/>
<dbReference type="Proteomes" id="UP000241346">
    <property type="component" value="Unassembled WGS sequence"/>
</dbReference>
<evidence type="ECO:0000256" key="2">
    <source>
        <dbReference type="SAM" id="Phobius"/>
    </source>
</evidence>
<feature type="compositionally biased region" description="Basic and acidic residues" evidence="1">
    <location>
        <begin position="127"/>
        <end position="136"/>
    </location>
</feature>
<dbReference type="RefSeq" id="WP_107299186.1">
    <property type="nucleotide sequence ID" value="NZ_PYMB01000007.1"/>
</dbReference>
<dbReference type="Pfam" id="PF05656">
    <property type="entry name" value="DUF805"/>
    <property type="match status" value="1"/>
</dbReference>
<evidence type="ECO:0000313" key="3">
    <source>
        <dbReference type="EMBL" id="PSW11503.1"/>
    </source>
</evidence>
<feature type="transmembrane region" description="Helical" evidence="2">
    <location>
        <begin position="45"/>
        <end position="65"/>
    </location>
</feature>
<dbReference type="GO" id="GO:0005886">
    <property type="term" value="C:plasma membrane"/>
    <property type="evidence" value="ECO:0007669"/>
    <property type="project" value="TreeGrafter"/>
</dbReference>
<feature type="region of interest" description="Disordered" evidence="1">
    <location>
        <begin position="106"/>
        <end position="143"/>
    </location>
</feature>
<dbReference type="InterPro" id="IPR008523">
    <property type="entry name" value="DUF805"/>
</dbReference>
<name>A0A2T3NC31_9GAMM</name>
<dbReference type="OrthoDB" id="9812349at2"/>
<keyword evidence="2" id="KW-0472">Membrane</keyword>
<dbReference type="EMBL" id="PYMB01000007">
    <property type="protein sequence ID" value="PSW11503.1"/>
    <property type="molecule type" value="Genomic_DNA"/>
</dbReference>
<dbReference type="PANTHER" id="PTHR34980">
    <property type="entry name" value="INNER MEMBRANE PROTEIN-RELATED-RELATED"/>
    <property type="match status" value="1"/>
</dbReference>
<keyword evidence="2" id="KW-1133">Transmembrane helix</keyword>
<protein>
    <submittedName>
        <fullName evidence="3">DUF805 domain-containing protein</fullName>
    </submittedName>
</protein>
<comment type="caution">
    <text evidence="3">The sequence shown here is derived from an EMBL/GenBank/DDBJ whole genome shotgun (WGS) entry which is preliminary data.</text>
</comment>
<organism evidence="3 4">
    <name type="scientific">Photobacterium rosenbergii</name>
    <dbReference type="NCBI Taxonomy" id="294936"/>
    <lineage>
        <taxon>Bacteria</taxon>
        <taxon>Pseudomonadati</taxon>
        <taxon>Pseudomonadota</taxon>
        <taxon>Gammaproteobacteria</taxon>
        <taxon>Vibrionales</taxon>
        <taxon>Vibrionaceae</taxon>
        <taxon>Photobacterium</taxon>
    </lineage>
</organism>
<reference evidence="3 4" key="1">
    <citation type="submission" date="2018-03" db="EMBL/GenBank/DDBJ databases">
        <title>Whole genome sequencing of Histamine producing bacteria.</title>
        <authorList>
            <person name="Butler K."/>
        </authorList>
    </citation>
    <scope>NUCLEOTIDE SEQUENCE [LARGE SCALE GENOMIC DNA]</scope>
    <source>
        <strain evidence="3 4">DSM 19138</strain>
    </source>
</reference>
<evidence type="ECO:0000313" key="4">
    <source>
        <dbReference type="Proteomes" id="UP000241346"/>
    </source>
</evidence>
<feature type="transmembrane region" description="Helical" evidence="2">
    <location>
        <begin position="77"/>
        <end position="100"/>
    </location>
</feature>
<feature type="transmembrane region" description="Helical" evidence="2">
    <location>
        <begin position="20"/>
        <end position="39"/>
    </location>
</feature>
<keyword evidence="2" id="KW-0812">Transmembrane</keyword>
<evidence type="ECO:0000256" key="1">
    <source>
        <dbReference type="SAM" id="MobiDB-lite"/>
    </source>
</evidence>
<gene>
    <name evidence="3" type="ORF">C9J01_16270</name>
</gene>
<accession>A0A2T3NC31</accession>
<proteinExistence type="predicted"/>